<keyword evidence="1 3" id="KW-0378">Hydrolase</keyword>
<dbReference type="InterPro" id="IPR050266">
    <property type="entry name" value="AB_hydrolase_sf"/>
</dbReference>
<reference evidence="3 4" key="1">
    <citation type="submission" date="2024-10" db="EMBL/GenBank/DDBJ databases">
        <title>The Natural Products Discovery Center: Release of the First 8490 Sequenced Strains for Exploring Actinobacteria Biosynthetic Diversity.</title>
        <authorList>
            <person name="Kalkreuter E."/>
            <person name="Kautsar S.A."/>
            <person name="Yang D."/>
            <person name="Bader C.D."/>
            <person name="Teijaro C.N."/>
            <person name="Fluegel L."/>
            <person name="Davis C.M."/>
            <person name="Simpson J.R."/>
            <person name="Lauterbach L."/>
            <person name="Steele A.D."/>
            <person name="Gui C."/>
            <person name="Meng S."/>
            <person name="Li G."/>
            <person name="Viehrig K."/>
            <person name="Ye F."/>
            <person name="Su P."/>
            <person name="Kiefer A.F."/>
            <person name="Nichols A."/>
            <person name="Cepeda A.J."/>
            <person name="Yan W."/>
            <person name="Fan B."/>
            <person name="Jiang Y."/>
            <person name="Adhikari A."/>
            <person name="Zheng C.-J."/>
            <person name="Schuster L."/>
            <person name="Cowan T.M."/>
            <person name="Smanski M.J."/>
            <person name="Chevrette M.G."/>
            <person name="De Carvalho L.P.S."/>
            <person name="Shen B."/>
        </authorList>
    </citation>
    <scope>NUCLEOTIDE SEQUENCE [LARGE SCALE GENOMIC DNA]</scope>
    <source>
        <strain evidence="3 4">NPDC006488</strain>
    </source>
</reference>
<evidence type="ECO:0000313" key="4">
    <source>
        <dbReference type="Proteomes" id="UP001601303"/>
    </source>
</evidence>
<dbReference type="PANTHER" id="PTHR43798">
    <property type="entry name" value="MONOACYLGLYCEROL LIPASE"/>
    <property type="match status" value="1"/>
</dbReference>
<dbReference type="EMBL" id="JBIAHM010000001">
    <property type="protein sequence ID" value="MFE9596943.1"/>
    <property type="molecule type" value="Genomic_DNA"/>
</dbReference>
<dbReference type="Proteomes" id="UP001601303">
    <property type="component" value="Unassembled WGS sequence"/>
</dbReference>
<dbReference type="PANTHER" id="PTHR43798:SF31">
    <property type="entry name" value="AB HYDROLASE SUPERFAMILY PROTEIN YCLE"/>
    <property type="match status" value="1"/>
</dbReference>
<evidence type="ECO:0000256" key="1">
    <source>
        <dbReference type="ARBA" id="ARBA00022801"/>
    </source>
</evidence>
<gene>
    <name evidence="3" type="ORF">ACFYNQ_00015</name>
</gene>
<keyword evidence="4" id="KW-1185">Reference proteome</keyword>
<dbReference type="RefSeq" id="WP_388101249.1">
    <property type="nucleotide sequence ID" value="NZ_JBIAHM010000001.1"/>
</dbReference>
<comment type="caution">
    <text evidence="3">The sequence shown here is derived from an EMBL/GenBank/DDBJ whole genome shotgun (WGS) entry which is preliminary data.</text>
</comment>
<accession>A0ABW6LSP6</accession>
<protein>
    <submittedName>
        <fullName evidence="3">Alpha/beta fold hydrolase</fullName>
    </submittedName>
</protein>
<organism evidence="3 4">
    <name type="scientific">Streptomyces hokutonensis</name>
    <dbReference type="NCBI Taxonomy" id="1306990"/>
    <lineage>
        <taxon>Bacteria</taxon>
        <taxon>Bacillati</taxon>
        <taxon>Actinomycetota</taxon>
        <taxon>Actinomycetes</taxon>
        <taxon>Kitasatosporales</taxon>
        <taxon>Streptomycetaceae</taxon>
        <taxon>Streptomyces</taxon>
    </lineage>
</organism>
<dbReference type="InterPro" id="IPR029058">
    <property type="entry name" value="AB_hydrolase_fold"/>
</dbReference>
<evidence type="ECO:0000259" key="2">
    <source>
        <dbReference type="Pfam" id="PF00561"/>
    </source>
</evidence>
<evidence type="ECO:0000313" key="3">
    <source>
        <dbReference type="EMBL" id="MFE9596943.1"/>
    </source>
</evidence>
<dbReference type="PRINTS" id="PR00111">
    <property type="entry name" value="ABHYDROLASE"/>
</dbReference>
<dbReference type="Gene3D" id="3.40.50.1820">
    <property type="entry name" value="alpha/beta hydrolase"/>
    <property type="match status" value="1"/>
</dbReference>
<dbReference type="SUPFAM" id="SSF53474">
    <property type="entry name" value="alpha/beta-Hydrolases"/>
    <property type="match status" value="1"/>
</dbReference>
<sequence>MTLAHDTTGDYGPALVLLHSAVCDRRMWDPQWPALADAGHRVVRCDFRGFGETPLPNHRHNDAEDVLDLLDTLGIEQATLIASSYGGQVALELAARQPDRVSAMALLCSGLPGHQPTDELRAFGEREDELLEAGDVEGAVELNVDTWLGPDAGESAREKVRGMQRQAFDIQLAAPDGAGRNKADFDLAAIKAPGLAISGGHDLPDFQHIAAHLPSLLPHTSHLELPWAGHLPNLERPAAVTTLLTDFLRETVPAAH</sequence>
<proteinExistence type="predicted"/>
<dbReference type="InterPro" id="IPR000073">
    <property type="entry name" value="AB_hydrolase_1"/>
</dbReference>
<name>A0ABW6LSP6_9ACTN</name>
<dbReference type="Pfam" id="PF00561">
    <property type="entry name" value="Abhydrolase_1"/>
    <property type="match status" value="1"/>
</dbReference>
<feature type="domain" description="AB hydrolase-1" evidence="2">
    <location>
        <begin position="13"/>
        <end position="121"/>
    </location>
</feature>
<dbReference type="GO" id="GO:0016787">
    <property type="term" value="F:hydrolase activity"/>
    <property type="evidence" value="ECO:0007669"/>
    <property type="project" value="UniProtKB-KW"/>
</dbReference>